<name>A0AAV9JYF1_9PEZI</name>
<dbReference type="Proteomes" id="UP001324427">
    <property type="component" value="Unassembled WGS sequence"/>
</dbReference>
<proteinExistence type="predicted"/>
<reference evidence="1 2" key="1">
    <citation type="submission" date="2021-11" db="EMBL/GenBank/DDBJ databases">
        <title>Black yeast isolated from Biological Soil Crust.</title>
        <authorList>
            <person name="Kurbessoian T."/>
        </authorList>
    </citation>
    <scope>NUCLEOTIDE SEQUENCE [LARGE SCALE GENOMIC DNA]</scope>
    <source>
        <strain evidence="1 2">CCFEE 5522</strain>
    </source>
</reference>
<evidence type="ECO:0000313" key="2">
    <source>
        <dbReference type="Proteomes" id="UP001324427"/>
    </source>
</evidence>
<comment type="caution">
    <text evidence="1">The sequence shown here is derived from an EMBL/GenBank/DDBJ whole genome shotgun (WGS) entry which is preliminary data.</text>
</comment>
<gene>
    <name evidence="1" type="ORF">LTR36_000268</name>
</gene>
<protein>
    <submittedName>
        <fullName evidence="1">Uncharacterized protein</fullName>
    </submittedName>
</protein>
<dbReference type="EMBL" id="JAVFHQ010000001">
    <property type="protein sequence ID" value="KAK4550689.1"/>
    <property type="molecule type" value="Genomic_DNA"/>
</dbReference>
<dbReference type="AlphaFoldDB" id="A0AAV9JYF1"/>
<organism evidence="1 2">
    <name type="scientific">Oleoguttula mirabilis</name>
    <dbReference type="NCBI Taxonomy" id="1507867"/>
    <lineage>
        <taxon>Eukaryota</taxon>
        <taxon>Fungi</taxon>
        <taxon>Dikarya</taxon>
        <taxon>Ascomycota</taxon>
        <taxon>Pezizomycotina</taxon>
        <taxon>Dothideomycetes</taxon>
        <taxon>Dothideomycetidae</taxon>
        <taxon>Mycosphaerellales</taxon>
        <taxon>Teratosphaeriaceae</taxon>
        <taxon>Oleoguttula</taxon>
    </lineage>
</organism>
<sequence length="139" mass="15856">MADLQQQSMEPSPLLSLPSELRNAIYEYVLDEEGKTIKTVILPTPMVLNGTEVTMVSSDNMALLCRQTCVEYSDIYNKAALDLEDSHQYVISVEDLSFDNAMSAFFSKLTPPAQDMRYVQKYMIINLYFTKRFSGMMEP</sequence>
<accession>A0AAV9JYF1</accession>
<evidence type="ECO:0000313" key="1">
    <source>
        <dbReference type="EMBL" id="KAK4550689.1"/>
    </source>
</evidence>
<keyword evidence="2" id="KW-1185">Reference proteome</keyword>